<proteinExistence type="predicted"/>
<evidence type="ECO:0000259" key="5">
    <source>
        <dbReference type="Pfam" id="PF08531"/>
    </source>
</evidence>
<feature type="domain" description="Bacterial alpha-L-rhamnosidase N-terminal" evidence="5">
    <location>
        <begin position="151"/>
        <end position="320"/>
    </location>
</feature>
<dbReference type="Pfam" id="PF05592">
    <property type="entry name" value="Bac_rhamnosid"/>
    <property type="match status" value="1"/>
</dbReference>
<dbReference type="InterPro" id="IPR035396">
    <property type="entry name" value="Bac_rhamnosid6H"/>
</dbReference>
<reference evidence="9" key="1">
    <citation type="journal article" date="2019" name="Int. J. Syst. Evol. Microbiol.">
        <title>The Global Catalogue of Microorganisms (GCM) 10K type strain sequencing project: providing services to taxonomists for standard genome sequencing and annotation.</title>
        <authorList>
            <consortium name="The Broad Institute Genomics Platform"/>
            <consortium name="The Broad Institute Genome Sequencing Center for Infectious Disease"/>
            <person name="Wu L."/>
            <person name="Ma J."/>
        </authorList>
    </citation>
    <scope>NUCLEOTIDE SEQUENCE [LARGE SCALE GENOMIC DNA]</scope>
    <source>
        <strain evidence="9">JCM 30331</strain>
    </source>
</reference>
<protein>
    <recommendedName>
        <fullName evidence="2">alpha-L-rhamnosidase</fullName>
        <ecNumber evidence="2">3.2.1.40</ecNumber>
    </recommendedName>
</protein>
<dbReference type="EC" id="3.2.1.40" evidence="2"/>
<dbReference type="EMBL" id="BMPP01000019">
    <property type="protein sequence ID" value="GGK38835.1"/>
    <property type="molecule type" value="Genomic_DNA"/>
</dbReference>
<dbReference type="Pfam" id="PF25788">
    <property type="entry name" value="Ig_Rha78A_N"/>
    <property type="match status" value="1"/>
</dbReference>
<dbReference type="PIRSF" id="PIRSF010631">
    <property type="entry name" value="A-rhamnsds"/>
    <property type="match status" value="1"/>
</dbReference>
<comment type="caution">
    <text evidence="8">The sequence shown here is derived from an EMBL/GenBank/DDBJ whole genome shotgun (WGS) entry which is preliminary data.</text>
</comment>
<evidence type="ECO:0000256" key="2">
    <source>
        <dbReference type="ARBA" id="ARBA00012652"/>
    </source>
</evidence>
<evidence type="ECO:0000259" key="4">
    <source>
        <dbReference type="Pfam" id="PF05592"/>
    </source>
</evidence>
<dbReference type="Proteomes" id="UP000647587">
    <property type="component" value="Unassembled WGS sequence"/>
</dbReference>
<dbReference type="Gene3D" id="2.60.420.10">
    <property type="entry name" value="Maltose phosphorylase, domain 3"/>
    <property type="match status" value="1"/>
</dbReference>
<dbReference type="PANTHER" id="PTHR33307:SF6">
    <property type="entry name" value="ALPHA-RHAMNOSIDASE (EUROFUNG)-RELATED"/>
    <property type="match status" value="1"/>
</dbReference>
<evidence type="ECO:0000256" key="1">
    <source>
        <dbReference type="ARBA" id="ARBA00001445"/>
    </source>
</evidence>
<dbReference type="Gene3D" id="1.50.10.10">
    <property type="match status" value="1"/>
</dbReference>
<dbReference type="InterPro" id="IPR012341">
    <property type="entry name" value="6hp_glycosidase-like_sf"/>
</dbReference>
<evidence type="ECO:0000313" key="9">
    <source>
        <dbReference type="Proteomes" id="UP000647587"/>
    </source>
</evidence>
<dbReference type="InterPro" id="IPR016007">
    <property type="entry name" value="Alpha_rhamnosid"/>
</dbReference>
<keyword evidence="3" id="KW-0378">Hydrolase</keyword>
<dbReference type="InterPro" id="IPR008902">
    <property type="entry name" value="Rhamnosid_concanavalin"/>
</dbReference>
<dbReference type="Pfam" id="PF17390">
    <property type="entry name" value="Bac_rhamnosid_C"/>
    <property type="match status" value="1"/>
</dbReference>
<dbReference type="Gene3D" id="2.60.40.10">
    <property type="entry name" value="Immunoglobulins"/>
    <property type="match status" value="1"/>
</dbReference>
<dbReference type="InterPro" id="IPR013783">
    <property type="entry name" value="Ig-like_fold"/>
</dbReference>
<dbReference type="RefSeq" id="WP_189011218.1">
    <property type="nucleotide sequence ID" value="NZ_BMPP01000019.1"/>
</dbReference>
<accession>A0ABQ2F0U7</accession>
<organism evidence="8 9">
    <name type="scientific">Deinococcus malanensis</name>
    <dbReference type="NCBI Taxonomy" id="1706855"/>
    <lineage>
        <taxon>Bacteria</taxon>
        <taxon>Thermotogati</taxon>
        <taxon>Deinococcota</taxon>
        <taxon>Deinococci</taxon>
        <taxon>Deinococcales</taxon>
        <taxon>Deinococcaceae</taxon>
        <taxon>Deinococcus</taxon>
    </lineage>
</organism>
<evidence type="ECO:0000259" key="6">
    <source>
        <dbReference type="Pfam" id="PF17389"/>
    </source>
</evidence>
<gene>
    <name evidence="8" type="ORF">GCM10008955_35760</name>
</gene>
<dbReference type="Pfam" id="PF17389">
    <property type="entry name" value="Bac_rhamnosid6H"/>
    <property type="match status" value="1"/>
</dbReference>
<comment type="catalytic activity">
    <reaction evidence="1">
        <text>Hydrolysis of terminal non-reducing alpha-L-rhamnose residues in alpha-L-rhamnosides.</text>
        <dbReference type="EC" id="3.2.1.40"/>
    </reaction>
</comment>
<dbReference type="InterPro" id="IPR035398">
    <property type="entry name" value="Bac_rhamnosid_C"/>
</dbReference>
<feature type="domain" description="Alpha-L-rhamnosidase C-terminal" evidence="7">
    <location>
        <begin position="782"/>
        <end position="850"/>
    </location>
</feature>
<dbReference type="PANTHER" id="PTHR33307">
    <property type="entry name" value="ALPHA-RHAMNOSIDASE (EUROFUNG)"/>
    <property type="match status" value="1"/>
</dbReference>
<evidence type="ECO:0000313" key="8">
    <source>
        <dbReference type="EMBL" id="GGK38835.1"/>
    </source>
</evidence>
<dbReference type="InterPro" id="IPR008928">
    <property type="entry name" value="6-hairpin_glycosidase_sf"/>
</dbReference>
<evidence type="ECO:0000256" key="3">
    <source>
        <dbReference type="ARBA" id="ARBA00022801"/>
    </source>
</evidence>
<sequence length="951" mass="103681">MTYPAVPSESTTVNAATVSHLRAGRRDDALGVASPTPPLSWQITDAAPGWQQSAYEIECRGADGVHTTGRVASRDSVQLPWPFAALTSRARVQIRVRAWDTNDVPTPWSAPLDVEAGLLGPDDWSARFVTPEVPDGPLPLFRREFIVRPGVATARLYVTALGVYEAHLNGQRVGDEVLAPGWTSYHHRLRYQTFDVSGLLQEGPNALGAALGDGWYRGRLGFSGGQRNIYGDHLALLAQLEITYADGTVERVITDESWRASSGPVVTSSLYDGETYDARLEQPGWSTAGFDDRTWLAVQVTGRDLATLVAPDGPPVRRTQDVPALSVTSSPTGKTLVDFGQNLVGWVRLTVSGEAGHTITLRHAEVLENGELGTRPLRTAEATDRYVLRGGGTETWEPTFTFHGFRYVEVDGWPGALTTDDLVAVVVHSDLTRTGQFGCSDPLVNQLHENVVWGMRGNFLDLPTDCPQRDERLGWTGDIQVFAPTASFLYDVSGFLASWLADLAAEQNEDGVPPFIVPNIQGDWAMKPAAAWTDAAVIVPWVLYERYGDRDILARQFASMSAWVDFLDRHCGPRRLWDQGFQFGDWLDPTAPPNQPGAAKTNAEIVATAYFARSAQLVAQAAGVLGHEDRARHYHALAAEVRAAFLRQYVTPAGRMMNDAATAYALAISFDLLPEQTQRAEAGARLAKIVRDGGYRILTGFVGTPLICDALVAAGRTDAAYRLLLQRECPSWLYSVSMGATTIWERWDSMLPDGSINPGEMTSFNHYALGAVADWLHRTVAGLAPAEPGYRRLAVHPRPGGGLTSAWATHLTPYGEARVAWTLENNTFTLNVTVPPNTTATVTLPGQEHAPLEVTAGEHHWSYGYQPPRQPLPPLSLDLPLIDVWDDEEATRELLALAQAHPPLAGMLKPGSGVSKLPLDLVLSFSVESKALVPEVAALFDRLNEERAAHT</sequence>
<dbReference type="Gene3D" id="2.60.120.260">
    <property type="entry name" value="Galactose-binding domain-like"/>
    <property type="match status" value="2"/>
</dbReference>
<feature type="domain" description="Alpha-L-rhamnosidase six-hairpin glycosidase" evidence="6">
    <location>
        <begin position="433"/>
        <end position="780"/>
    </location>
</feature>
<dbReference type="Pfam" id="PF08531">
    <property type="entry name" value="Bac_rhamnosid_N"/>
    <property type="match status" value="1"/>
</dbReference>
<evidence type="ECO:0000259" key="7">
    <source>
        <dbReference type="Pfam" id="PF17390"/>
    </source>
</evidence>
<name>A0ABQ2F0U7_9DEIO</name>
<keyword evidence="9" id="KW-1185">Reference proteome</keyword>
<feature type="domain" description="Alpha-L-rhamnosidase concanavalin-like" evidence="4">
    <location>
        <begin position="331"/>
        <end position="428"/>
    </location>
</feature>
<dbReference type="InterPro" id="IPR013737">
    <property type="entry name" value="Bac_rhamnosid_N"/>
</dbReference>
<dbReference type="SUPFAM" id="SSF48208">
    <property type="entry name" value="Six-hairpin glycosidases"/>
    <property type="match status" value="1"/>
</dbReference>